<gene>
    <name evidence="1" type="ordered locus">YPO2823</name>
</gene>
<keyword evidence="2" id="KW-1185">Reference proteome</keyword>
<dbReference type="PIR" id="AI0343">
    <property type="entry name" value="AI0343"/>
</dbReference>
<evidence type="ECO:0000313" key="1">
    <source>
        <dbReference type="EMBL" id="CAL21436.1"/>
    </source>
</evidence>
<proteinExistence type="predicted"/>
<evidence type="ECO:0000313" key="2">
    <source>
        <dbReference type="Proteomes" id="UP000000815"/>
    </source>
</evidence>
<dbReference type="Proteomes" id="UP000000815">
    <property type="component" value="Chromosome"/>
</dbReference>
<accession>A0A5P8YIF5</accession>
<dbReference type="OMA" id="WRMYAKR"/>
<reference evidence="1 2" key="1">
    <citation type="journal article" date="2001" name="Nature">
        <title>Genome sequence of Yersinia pestis, the causative agent of plague.</title>
        <authorList>
            <person name="Parkhill J."/>
            <person name="Wren B.W."/>
            <person name="Thomson N.R."/>
            <person name="Titball R.W."/>
            <person name="Holden M.T.G."/>
            <person name="Prentice M.B."/>
            <person name="Sebaihia M."/>
            <person name="James K.D."/>
            <person name="Churcher C."/>
            <person name="Mungall K.L."/>
            <person name="Baker S."/>
            <person name="Basham D."/>
            <person name="Bentley S.D."/>
            <person name="Brooks K."/>
            <person name="Cerdeno-Tarraga A.M."/>
            <person name="Chillingworth T."/>
            <person name="Cronin A."/>
            <person name="Davies R.M."/>
            <person name="Davis P."/>
            <person name="Dougan G."/>
            <person name="Feltwell T."/>
            <person name="Hamlin N."/>
            <person name="Holroyd S."/>
            <person name="Jagels K."/>
            <person name="Leather S."/>
            <person name="Karlyshev A.V."/>
            <person name="Moule S."/>
            <person name="Oyston P.C.F."/>
            <person name="Quail M."/>
            <person name="Rutherford K."/>
            <person name="Simmonds M."/>
            <person name="Skelton J."/>
            <person name="Stevens K."/>
            <person name="Whitehead S."/>
            <person name="Barrell B.G."/>
        </authorList>
    </citation>
    <scope>NUCLEOTIDE SEQUENCE [LARGE SCALE GENOMIC DNA]</scope>
    <source>
        <strain evidence="2">CO-92 / Biovar Orientalis</strain>
    </source>
</reference>
<accession>Q74WK8</accession>
<protein>
    <submittedName>
        <fullName evidence="1">Regulatory protein</fullName>
    </submittedName>
</protein>
<dbReference type="KEGG" id="ype:YPO2823"/>
<dbReference type="RefSeq" id="WP_002215270.1">
    <property type="nucleotide sequence ID" value="NZ_CP009492.1"/>
</dbReference>
<name>A0A5P8YIF5_YERPE</name>
<accession>A0A0H2W3S9</accession>
<dbReference type="GeneID" id="57975782"/>
<organism evidence="1 2">
    <name type="scientific">Yersinia pestis</name>
    <dbReference type="NCBI Taxonomy" id="632"/>
    <lineage>
        <taxon>Bacteria</taxon>
        <taxon>Pseudomonadati</taxon>
        <taxon>Pseudomonadota</taxon>
        <taxon>Gammaproteobacteria</taxon>
        <taxon>Enterobacterales</taxon>
        <taxon>Yersiniaceae</taxon>
        <taxon>Yersinia</taxon>
    </lineage>
</organism>
<sequence length="60" mass="7285">MATRYIKWPEMLLLVGKSRPTIWRMYSKRNEFPKPERTKSGMFLGWPEASYEEWVQSKKC</sequence>
<dbReference type="AlphaFoldDB" id="A0A5P8YIF5"/>
<dbReference type="EMBL" id="AL590842">
    <property type="protein sequence ID" value="CAL21436.1"/>
    <property type="molecule type" value="Genomic_DNA"/>
</dbReference>
<dbReference type="PATRIC" id="fig|632.153.peg.1738"/>
<dbReference type="OrthoDB" id="6455895at2"/>
<accession>A0A384KLL6</accession>